<reference evidence="2" key="1">
    <citation type="journal article" date="2006" name="PLoS Biol.">
        <title>Macronuclear genome sequence of the ciliate Tetrahymena thermophila, a model eukaryote.</title>
        <authorList>
            <person name="Eisen J.A."/>
            <person name="Coyne R.S."/>
            <person name="Wu M."/>
            <person name="Wu D."/>
            <person name="Thiagarajan M."/>
            <person name="Wortman J.R."/>
            <person name="Badger J.H."/>
            <person name="Ren Q."/>
            <person name="Amedeo P."/>
            <person name="Jones K.M."/>
            <person name="Tallon L.J."/>
            <person name="Delcher A.L."/>
            <person name="Salzberg S.L."/>
            <person name="Silva J.C."/>
            <person name="Haas B.J."/>
            <person name="Majoros W.H."/>
            <person name="Farzad M."/>
            <person name="Carlton J.M."/>
            <person name="Smith R.K. Jr."/>
            <person name="Garg J."/>
            <person name="Pearlman R.E."/>
            <person name="Karrer K.M."/>
            <person name="Sun L."/>
            <person name="Manning G."/>
            <person name="Elde N.C."/>
            <person name="Turkewitz A.P."/>
            <person name="Asai D.J."/>
            <person name="Wilkes D.E."/>
            <person name="Wang Y."/>
            <person name="Cai H."/>
            <person name="Collins K."/>
            <person name="Stewart B.A."/>
            <person name="Lee S.R."/>
            <person name="Wilamowska K."/>
            <person name="Weinberg Z."/>
            <person name="Ruzzo W.L."/>
            <person name="Wloga D."/>
            <person name="Gaertig J."/>
            <person name="Frankel J."/>
            <person name="Tsao C.-C."/>
            <person name="Gorovsky M.A."/>
            <person name="Keeling P.J."/>
            <person name="Waller R.F."/>
            <person name="Patron N.J."/>
            <person name="Cherry J.M."/>
            <person name="Stover N.A."/>
            <person name="Krieger C.J."/>
            <person name="del Toro C."/>
            <person name="Ryder H.F."/>
            <person name="Williamson S.C."/>
            <person name="Barbeau R.A."/>
            <person name="Hamilton E.P."/>
            <person name="Orias E."/>
        </authorList>
    </citation>
    <scope>NUCLEOTIDE SEQUENCE [LARGE SCALE GENOMIC DNA]</scope>
    <source>
        <strain evidence="2">SB210</strain>
    </source>
</reference>
<dbReference type="Proteomes" id="UP000009168">
    <property type="component" value="Unassembled WGS sequence"/>
</dbReference>
<protein>
    <submittedName>
        <fullName evidence="1">Uncharacterized protein</fullName>
    </submittedName>
</protein>
<dbReference type="RefSeq" id="XP_012651079.1">
    <property type="nucleotide sequence ID" value="XM_012795625.1"/>
</dbReference>
<name>W7XA98_TETTS</name>
<dbReference type="InParanoid" id="W7XA98"/>
<evidence type="ECO:0000313" key="1">
    <source>
        <dbReference type="EMBL" id="EWS76295.1"/>
    </source>
</evidence>
<accession>W7XA98</accession>
<evidence type="ECO:0000313" key="2">
    <source>
        <dbReference type="Proteomes" id="UP000009168"/>
    </source>
</evidence>
<dbReference type="AlphaFoldDB" id="W7XA98"/>
<sequence>MLSLIGKLLYYGKKFKQTYNQLFSKKLYKILARKNYNFNRIKRIYQQLYKKFKVKVHSLIQKTIICSAQQVTQLPIDFRIKVQAQKITKDFSKQLKYKLILRKIVKFKHFLKQIKIKLNQSRFQILKNLVIYLKMIYKKFKGLI</sequence>
<dbReference type="EMBL" id="GG662845">
    <property type="protein sequence ID" value="EWS76295.1"/>
    <property type="molecule type" value="Genomic_DNA"/>
</dbReference>
<keyword evidence="2" id="KW-1185">Reference proteome</keyword>
<dbReference type="GeneID" id="24436760"/>
<organism evidence="1 2">
    <name type="scientific">Tetrahymena thermophila (strain SB210)</name>
    <dbReference type="NCBI Taxonomy" id="312017"/>
    <lineage>
        <taxon>Eukaryota</taxon>
        <taxon>Sar</taxon>
        <taxon>Alveolata</taxon>
        <taxon>Ciliophora</taxon>
        <taxon>Intramacronucleata</taxon>
        <taxon>Oligohymenophorea</taxon>
        <taxon>Hymenostomatida</taxon>
        <taxon>Tetrahymenina</taxon>
        <taxon>Tetrahymenidae</taxon>
        <taxon>Tetrahymena</taxon>
    </lineage>
</organism>
<gene>
    <name evidence="1" type="ORF">TTHERM_000002589</name>
</gene>
<proteinExistence type="predicted"/>
<dbReference type="KEGG" id="tet:TTHERM_000002589"/>